<dbReference type="InterPro" id="IPR001841">
    <property type="entry name" value="Znf_RING"/>
</dbReference>
<dbReference type="GO" id="GO:0008270">
    <property type="term" value="F:zinc ion binding"/>
    <property type="evidence" value="ECO:0007669"/>
    <property type="project" value="UniProtKB-KW"/>
</dbReference>
<dbReference type="EMBL" id="HBGH01014511">
    <property type="protein sequence ID" value="CAD9235954.1"/>
    <property type="molecule type" value="Transcribed_RNA"/>
</dbReference>
<evidence type="ECO:0000313" key="7">
    <source>
        <dbReference type="EMBL" id="CAD9235954.1"/>
    </source>
</evidence>
<dbReference type="SUPFAM" id="SSF57850">
    <property type="entry name" value="RING/U-box"/>
    <property type="match status" value="1"/>
</dbReference>
<dbReference type="Pfam" id="PF13923">
    <property type="entry name" value="zf-C3HC4_2"/>
    <property type="match status" value="1"/>
</dbReference>
<keyword evidence="4" id="KW-0863">Zinc-finger</keyword>
<feature type="domain" description="RING-type" evidence="6">
    <location>
        <begin position="97"/>
        <end position="134"/>
    </location>
</feature>
<feature type="compositionally biased region" description="Low complexity" evidence="5">
    <location>
        <begin position="26"/>
        <end position="39"/>
    </location>
</feature>
<evidence type="ECO:0000256" key="3">
    <source>
        <dbReference type="ARBA" id="ARBA00022679"/>
    </source>
</evidence>
<dbReference type="PANTHER" id="PTHR46076">
    <property type="entry name" value="E3 UBIQUITIN-PROTEIN LIGASE RING1 / RING 2 FAMILY MEMBER"/>
    <property type="match status" value="1"/>
</dbReference>
<evidence type="ECO:0000256" key="4">
    <source>
        <dbReference type="PROSITE-ProRule" id="PRU00175"/>
    </source>
</evidence>
<name>A0A7S1TGL2_9RHOD</name>
<dbReference type="GO" id="GO:0031519">
    <property type="term" value="C:PcG protein complex"/>
    <property type="evidence" value="ECO:0007669"/>
    <property type="project" value="TreeGrafter"/>
</dbReference>
<dbReference type="InterPro" id="IPR043540">
    <property type="entry name" value="RING1/RING2"/>
</dbReference>
<protein>
    <recommendedName>
        <fullName evidence="2">RING-type E3 ubiquitin transferase</fullName>
        <ecNumber evidence="2">2.3.2.27</ecNumber>
    </recommendedName>
</protein>
<dbReference type="PROSITE" id="PS50089">
    <property type="entry name" value="ZF_RING_2"/>
    <property type="match status" value="1"/>
</dbReference>
<reference evidence="7" key="1">
    <citation type="submission" date="2021-01" db="EMBL/GenBank/DDBJ databases">
        <authorList>
            <person name="Corre E."/>
            <person name="Pelletier E."/>
            <person name="Niang G."/>
            <person name="Scheremetjew M."/>
            <person name="Finn R."/>
            <person name="Kale V."/>
            <person name="Holt S."/>
            <person name="Cochrane G."/>
            <person name="Meng A."/>
            <person name="Brown T."/>
            <person name="Cohen L."/>
        </authorList>
    </citation>
    <scope>NUCLEOTIDE SEQUENCE</scope>
    <source>
        <strain evidence="7">SAG 36.94</strain>
    </source>
</reference>
<dbReference type="InterPro" id="IPR013083">
    <property type="entry name" value="Znf_RING/FYVE/PHD"/>
</dbReference>
<feature type="region of interest" description="Disordered" evidence="5">
    <location>
        <begin position="1"/>
        <end position="58"/>
    </location>
</feature>
<organism evidence="7">
    <name type="scientific">Compsopogon caeruleus</name>
    <dbReference type="NCBI Taxonomy" id="31354"/>
    <lineage>
        <taxon>Eukaryota</taxon>
        <taxon>Rhodophyta</taxon>
        <taxon>Compsopogonophyceae</taxon>
        <taxon>Compsopogonales</taxon>
        <taxon>Compsopogonaceae</taxon>
        <taxon>Compsopogon</taxon>
    </lineage>
</organism>
<feature type="compositionally biased region" description="Polar residues" evidence="5">
    <location>
        <begin position="1"/>
        <end position="16"/>
    </location>
</feature>
<dbReference type="PANTHER" id="PTHR46076:SF3">
    <property type="entry name" value="E3 UBIQUITIN-PROTEIN LIGASE RING1"/>
    <property type="match status" value="1"/>
</dbReference>
<dbReference type="GO" id="GO:0061630">
    <property type="term" value="F:ubiquitin protein ligase activity"/>
    <property type="evidence" value="ECO:0007669"/>
    <property type="project" value="UniProtKB-EC"/>
</dbReference>
<evidence type="ECO:0000256" key="1">
    <source>
        <dbReference type="ARBA" id="ARBA00000900"/>
    </source>
</evidence>
<dbReference type="GO" id="GO:0003682">
    <property type="term" value="F:chromatin binding"/>
    <property type="evidence" value="ECO:0007669"/>
    <property type="project" value="TreeGrafter"/>
</dbReference>
<evidence type="ECO:0000259" key="6">
    <source>
        <dbReference type="PROSITE" id="PS50089"/>
    </source>
</evidence>
<keyword evidence="3" id="KW-0808">Transferase</keyword>
<proteinExistence type="predicted"/>
<dbReference type="AlphaFoldDB" id="A0A7S1TGL2"/>
<dbReference type="EC" id="2.3.2.27" evidence="2"/>
<dbReference type="GO" id="GO:0000151">
    <property type="term" value="C:ubiquitin ligase complex"/>
    <property type="evidence" value="ECO:0007669"/>
    <property type="project" value="InterPro"/>
</dbReference>
<feature type="compositionally biased region" description="Basic and acidic residues" evidence="5">
    <location>
        <begin position="213"/>
        <end position="228"/>
    </location>
</feature>
<accession>A0A7S1TGL2</accession>
<keyword evidence="4" id="KW-0862">Zinc</keyword>
<feature type="region of interest" description="Disordered" evidence="5">
    <location>
        <begin position="182"/>
        <end position="250"/>
    </location>
</feature>
<evidence type="ECO:0000256" key="5">
    <source>
        <dbReference type="SAM" id="MobiDB-lite"/>
    </source>
</evidence>
<dbReference type="Gene3D" id="3.30.40.10">
    <property type="entry name" value="Zinc/RING finger domain, C3HC4 (zinc finger)"/>
    <property type="match status" value="1"/>
</dbReference>
<keyword evidence="4" id="KW-0479">Metal-binding</keyword>
<dbReference type="SMART" id="SM00184">
    <property type="entry name" value="RING"/>
    <property type="match status" value="1"/>
</dbReference>
<comment type="catalytic activity">
    <reaction evidence="1">
        <text>S-ubiquitinyl-[E2 ubiquitin-conjugating enzyme]-L-cysteine + [acceptor protein]-L-lysine = [E2 ubiquitin-conjugating enzyme]-L-cysteine + N(6)-ubiquitinyl-[acceptor protein]-L-lysine.</text>
        <dbReference type="EC" id="2.3.2.27"/>
    </reaction>
</comment>
<sequence>MGKQQKQGVGSGTPTTIKRMRKVGKVDPVPTPVGVTVTTPSPPDLGRSSVSNRPAGATPMKTNANAIESAPENLLSNGLENKYVLVDVHSVMRELTCPICSGMIKETVLLSYCGHRFCRDCFTTASPMVCPVCRSAVALVRSAKDFASILRRDTRFDQIILEMEKYVYRIPVQHPENNARVISTIPSKQSERTAHCLPSQESKRSPKSAPIERQPHVKPEMKKPEPVRAKPSQVEATKEPPIAANNPVFSSSPKLPIPVAKSGTTPPPHISGLKALPGVGPPTVEPKPKPAVSPKPAPVFLKPEDHLNVQIIPYSKDSKIVKVLQLALSLDATIKTVRDELRRVLTPELITALRFYGSKSRLARADELKDHVRVVSLLPPLHAKVSSRTTAIYGM</sequence>
<gene>
    <name evidence="7" type="ORF">CCAE0312_LOCUS8046</name>
</gene>
<evidence type="ECO:0000256" key="2">
    <source>
        <dbReference type="ARBA" id="ARBA00012483"/>
    </source>
</evidence>